<comment type="similarity">
    <text evidence="7">Belongs to the binding-protein-dependent transport system permease family.</text>
</comment>
<organism evidence="9 10">
    <name type="scientific">Eisenbergiella tayi</name>
    <dbReference type="NCBI Taxonomy" id="1432052"/>
    <lineage>
        <taxon>Bacteria</taxon>
        <taxon>Bacillati</taxon>
        <taxon>Bacillota</taxon>
        <taxon>Clostridia</taxon>
        <taxon>Lachnospirales</taxon>
        <taxon>Lachnospiraceae</taxon>
        <taxon>Eisenbergiella</taxon>
    </lineage>
</organism>
<dbReference type="PATRIC" id="fig|1432052.3.peg.5638"/>
<dbReference type="PANTHER" id="PTHR43227:SF11">
    <property type="entry name" value="BLL4140 PROTEIN"/>
    <property type="match status" value="1"/>
</dbReference>
<evidence type="ECO:0000256" key="4">
    <source>
        <dbReference type="ARBA" id="ARBA00022692"/>
    </source>
</evidence>
<keyword evidence="2 7" id="KW-0813">Transport</keyword>
<dbReference type="SUPFAM" id="SSF161098">
    <property type="entry name" value="MetI-like"/>
    <property type="match status" value="1"/>
</dbReference>
<name>A0A1E3ALP1_9FIRM</name>
<dbReference type="Gene3D" id="1.10.3720.10">
    <property type="entry name" value="MetI-like"/>
    <property type="match status" value="1"/>
</dbReference>
<comment type="caution">
    <text evidence="9">The sequence shown here is derived from an EMBL/GenBank/DDBJ whole genome shotgun (WGS) entry which is preliminary data.</text>
</comment>
<gene>
    <name evidence="9" type="primary">yteP_87</name>
    <name evidence="9" type="ORF">BEH84_05091</name>
</gene>
<dbReference type="EMBL" id="MCGI01000005">
    <property type="protein sequence ID" value="ODM09341.1"/>
    <property type="molecule type" value="Genomic_DNA"/>
</dbReference>
<feature type="transmembrane region" description="Helical" evidence="7">
    <location>
        <begin position="87"/>
        <end position="111"/>
    </location>
</feature>
<dbReference type="GO" id="GO:0055085">
    <property type="term" value="P:transmembrane transport"/>
    <property type="evidence" value="ECO:0007669"/>
    <property type="project" value="InterPro"/>
</dbReference>
<dbReference type="CDD" id="cd06261">
    <property type="entry name" value="TM_PBP2"/>
    <property type="match status" value="1"/>
</dbReference>
<evidence type="ECO:0000256" key="3">
    <source>
        <dbReference type="ARBA" id="ARBA00022475"/>
    </source>
</evidence>
<evidence type="ECO:0000256" key="6">
    <source>
        <dbReference type="ARBA" id="ARBA00023136"/>
    </source>
</evidence>
<feature type="transmembrane region" description="Helical" evidence="7">
    <location>
        <begin position="123"/>
        <end position="143"/>
    </location>
</feature>
<dbReference type="InterPro" id="IPR050809">
    <property type="entry name" value="UgpAE/MalFG_permease"/>
</dbReference>
<feature type="domain" description="ABC transmembrane type-1" evidence="8">
    <location>
        <begin position="83"/>
        <end position="298"/>
    </location>
</feature>
<protein>
    <submittedName>
        <fullName evidence="9">Putative multiple-sugar transport system permease YteP</fullName>
    </submittedName>
</protein>
<evidence type="ECO:0000313" key="9">
    <source>
        <dbReference type="EMBL" id="ODM09341.1"/>
    </source>
</evidence>
<dbReference type="GeneID" id="93302993"/>
<evidence type="ECO:0000259" key="8">
    <source>
        <dbReference type="PROSITE" id="PS50928"/>
    </source>
</evidence>
<dbReference type="Pfam" id="PF00528">
    <property type="entry name" value="BPD_transp_1"/>
    <property type="match status" value="1"/>
</dbReference>
<keyword evidence="9" id="KW-0762">Sugar transport</keyword>
<comment type="subcellular location">
    <subcellularLocation>
        <location evidence="1 7">Cell membrane</location>
        <topology evidence="1 7">Multi-pass membrane protein</topology>
    </subcellularLocation>
</comment>
<evidence type="ECO:0000313" key="10">
    <source>
        <dbReference type="Proteomes" id="UP000095003"/>
    </source>
</evidence>
<dbReference type="PROSITE" id="PS50928">
    <property type="entry name" value="ABC_TM1"/>
    <property type="match status" value="1"/>
</dbReference>
<dbReference type="InterPro" id="IPR000515">
    <property type="entry name" value="MetI-like"/>
</dbReference>
<dbReference type="GO" id="GO:0005886">
    <property type="term" value="C:plasma membrane"/>
    <property type="evidence" value="ECO:0007669"/>
    <property type="project" value="UniProtKB-SubCell"/>
</dbReference>
<evidence type="ECO:0000256" key="7">
    <source>
        <dbReference type="RuleBase" id="RU363032"/>
    </source>
</evidence>
<keyword evidence="4 7" id="KW-0812">Transmembrane</keyword>
<dbReference type="Proteomes" id="UP000095003">
    <property type="component" value="Unassembled WGS sequence"/>
</dbReference>
<feature type="transmembrane region" description="Helical" evidence="7">
    <location>
        <begin position="24"/>
        <end position="50"/>
    </location>
</feature>
<dbReference type="InterPro" id="IPR035906">
    <property type="entry name" value="MetI-like_sf"/>
</dbReference>
<sequence length="311" mass="35544">MKKSGIQICPNKPLKVRLIQHWQLYLLLAPAVLYLILFNYAPLYGLIIAFKDYKPYLGYWESPFVGFGNFIRFFNSNKFGQVLPNTIILSFYSLIAGFPFPIILALCLNYLPSARIKKLVQNITYAPYFISTVVLVSMLTIFFSQSSGLVNNIRDLFGLERLLFMGDPKAFRHLYVWSGVWQSIGWNSIIYFASLSNVDESLHEAAIVDGATILQRIRYIDLPSIRPVIVTLFIMNTGKLMSIGFEKAYLMQNSLNMDTSEIISTYVYKIGLLNQQYSYSTAINLFNSVINLILMFSVNTLSKKLSDTSIW</sequence>
<keyword evidence="5 7" id="KW-1133">Transmembrane helix</keyword>
<evidence type="ECO:0000256" key="1">
    <source>
        <dbReference type="ARBA" id="ARBA00004651"/>
    </source>
</evidence>
<reference evidence="9 10" key="1">
    <citation type="submission" date="2016-07" db="EMBL/GenBank/DDBJ databases">
        <title>Characterization of isolates of Eisenbergiella tayi derived from blood cultures, using whole genome sequencing.</title>
        <authorList>
            <person name="Burdz T."/>
            <person name="Wiebe D."/>
            <person name="Huynh C."/>
            <person name="Bernard K."/>
        </authorList>
    </citation>
    <scope>NUCLEOTIDE SEQUENCE [LARGE SCALE GENOMIC DNA]</scope>
    <source>
        <strain evidence="9 10">NML 120489</strain>
    </source>
</reference>
<evidence type="ECO:0000256" key="2">
    <source>
        <dbReference type="ARBA" id="ARBA00022448"/>
    </source>
</evidence>
<dbReference type="PANTHER" id="PTHR43227">
    <property type="entry name" value="BLL4140 PROTEIN"/>
    <property type="match status" value="1"/>
</dbReference>
<dbReference type="AlphaFoldDB" id="A0A1E3ALP1"/>
<proteinExistence type="inferred from homology"/>
<keyword evidence="3" id="KW-1003">Cell membrane</keyword>
<dbReference type="RefSeq" id="WP_069158754.1">
    <property type="nucleotide sequence ID" value="NZ_JBKXXQ010000019.1"/>
</dbReference>
<keyword evidence="6 7" id="KW-0472">Membrane</keyword>
<evidence type="ECO:0000256" key="5">
    <source>
        <dbReference type="ARBA" id="ARBA00022989"/>
    </source>
</evidence>
<accession>A0A1E3ALP1</accession>